<dbReference type="RefSeq" id="XP_020893461.1">
    <property type="nucleotide sequence ID" value="XM_021037802.2"/>
</dbReference>
<feature type="domain" description="ENPP1-3/EXOG-like endonuclease/phosphodiesterase" evidence="10">
    <location>
        <begin position="558"/>
        <end position="784"/>
    </location>
</feature>
<dbReference type="Proteomes" id="UP000887567">
    <property type="component" value="Unplaced"/>
</dbReference>
<keyword evidence="7" id="KW-0460">Magnesium</keyword>
<dbReference type="InterPro" id="IPR044929">
    <property type="entry name" value="DNA/RNA_non-sp_Endonuclease_sf"/>
</dbReference>
<name>A0A913WSK0_EXADI</name>
<evidence type="ECO:0000313" key="13">
    <source>
        <dbReference type="Proteomes" id="UP000887567"/>
    </source>
</evidence>
<reference evidence="12" key="1">
    <citation type="submission" date="2022-11" db="UniProtKB">
        <authorList>
            <consortium name="EnsemblMetazoa"/>
        </authorList>
    </citation>
    <scope>IDENTIFICATION</scope>
</reference>
<evidence type="ECO:0000256" key="5">
    <source>
        <dbReference type="ARBA" id="ARBA00022759"/>
    </source>
</evidence>
<evidence type="ECO:0000256" key="2">
    <source>
        <dbReference type="ARBA" id="ARBA00010052"/>
    </source>
</evidence>
<dbReference type="SMART" id="SM00892">
    <property type="entry name" value="Endonuclease_NS"/>
    <property type="match status" value="1"/>
</dbReference>
<evidence type="ECO:0000256" key="7">
    <source>
        <dbReference type="ARBA" id="ARBA00022842"/>
    </source>
</evidence>
<sequence>MGKQSSMLVLEPADEHRQFKVRIQRPLLHDKRRKICLGAVLAVLVILIIAAVLVAVLVTKKQSAVRGSNNARGPEFPVILISMDGFKDTYIDKGFAPNIQKLAKEGVRARFLISQFPTKTFPNHYSIVTGLYPVHHGIVSNSFYDPKLKEAFGIGKPTSFDPKWWKGEPLWQAAMKNDLVTASYFFVGSEIPIEGMLPNFTFIYNQSHPFETRVDTVLSWLDLPRQGSQVDPEHDDGRRRPDFITLYFHQPDKAGHINGPESEQVKNSTRLVDRMIGRLYEGLRKRSLMDKVNVIMLSDHGMAATDCKRKQVTYLDQYGVTLNDIMTSQYYGGAFMSLNPRGSLNKSEILSRIQCKSRYLRVFAKEDLPKRLHYSSSSRIGEIVIIPQDGWLIGTNSSIDFRCLPGNHGYDPMDASMRSMFVAHGPSFKKGLIHDPFVNTEIYNMIAGLLEIKPVTNDGTPGSLNLMLKTETPPLPLKGDGKEFQTCSYPGDNIAAKRRQCKDCVCPYCDLGSSPDKVKHLDEKLDLSNKQILDYQQFNLPWGLPDGGAGNGGCILTQQEYITGFSTYLRVPLWVGYRLDGEKANQKIPRQNCFRRDIRLNDAQASDCNHYIRSGMDRGHMVPNADFDYNETAALNTFILSNVAPQYHIFNTGDWAFLETYVRSLAIKFNIVYVISGAIFDKDADGMRDTDASVTSWLKDKPNTVAIPTHFYKIVVRCNVSELPFYKVPGCNGRLDVISFILPHKNEKHCYHQSRQDYLLDNTATVRDVERLTGSVFFNRLPSLEQARLKTFYPLELW</sequence>
<dbReference type="Pfam" id="PF01663">
    <property type="entry name" value="Phosphodiest"/>
    <property type="match status" value="1"/>
</dbReference>
<keyword evidence="3" id="KW-0540">Nuclease</keyword>
<comment type="cofactor">
    <cofactor evidence="1">
        <name>Mg(2+)</name>
        <dbReference type="ChEBI" id="CHEBI:18420"/>
    </cofactor>
</comment>
<feature type="domain" description="DNA/RNA non-specific endonuclease/pyrophosphatase/phosphodiesterase" evidence="11">
    <location>
        <begin position="557"/>
        <end position="784"/>
    </location>
</feature>
<dbReference type="PANTHER" id="PTHR10151">
    <property type="entry name" value="ECTONUCLEOTIDE PYROPHOSPHATASE/PHOSPHODIESTERASE"/>
    <property type="match status" value="1"/>
</dbReference>
<organism evidence="12 13">
    <name type="scientific">Exaiptasia diaphana</name>
    <name type="common">Tropical sea anemone</name>
    <name type="synonym">Aiptasia pulchella</name>
    <dbReference type="NCBI Taxonomy" id="2652724"/>
    <lineage>
        <taxon>Eukaryota</taxon>
        <taxon>Metazoa</taxon>
        <taxon>Cnidaria</taxon>
        <taxon>Anthozoa</taxon>
        <taxon>Hexacorallia</taxon>
        <taxon>Actiniaria</taxon>
        <taxon>Aiptasiidae</taxon>
        <taxon>Exaiptasia</taxon>
    </lineage>
</organism>
<keyword evidence="4" id="KW-0479">Metal-binding</keyword>
<evidence type="ECO:0000256" key="3">
    <source>
        <dbReference type="ARBA" id="ARBA00022722"/>
    </source>
</evidence>
<dbReference type="CDD" id="cd00091">
    <property type="entry name" value="NUC"/>
    <property type="match status" value="1"/>
</dbReference>
<dbReference type="InterPro" id="IPR017850">
    <property type="entry name" value="Alkaline_phosphatase_core_sf"/>
</dbReference>
<dbReference type="InterPro" id="IPR020821">
    <property type="entry name" value="ENPP1-3/EXOG-like_nuc-like"/>
</dbReference>
<dbReference type="GO" id="GO:0046872">
    <property type="term" value="F:metal ion binding"/>
    <property type="evidence" value="ECO:0007669"/>
    <property type="project" value="UniProtKB-KW"/>
</dbReference>
<evidence type="ECO:0000256" key="9">
    <source>
        <dbReference type="SAM" id="Phobius"/>
    </source>
</evidence>
<dbReference type="InterPro" id="IPR018524">
    <property type="entry name" value="DNA/RNA_endonuclease_AS"/>
</dbReference>
<dbReference type="SMART" id="SM00477">
    <property type="entry name" value="NUC"/>
    <property type="match status" value="1"/>
</dbReference>
<comment type="similarity">
    <text evidence="2">Belongs to the DNA/RNA non-specific endonuclease family.</text>
</comment>
<feature type="transmembrane region" description="Helical" evidence="9">
    <location>
        <begin position="35"/>
        <end position="58"/>
    </location>
</feature>
<dbReference type="KEGG" id="epa:110232586"/>
<dbReference type="GO" id="GO:0004519">
    <property type="term" value="F:endonuclease activity"/>
    <property type="evidence" value="ECO:0007669"/>
    <property type="project" value="UniProtKB-KW"/>
</dbReference>
<dbReference type="InterPro" id="IPR044925">
    <property type="entry name" value="His-Me_finger_sf"/>
</dbReference>
<dbReference type="SUPFAM" id="SSF53649">
    <property type="entry name" value="Alkaline phosphatase-like"/>
    <property type="match status" value="1"/>
</dbReference>
<proteinExistence type="inferred from homology"/>
<dbReference type="GeneID" id="110232586"/>
<accession>A0A913WSK0</accession>
<keyword evidence="6" id="KW-0378">Hydrolase</keyword>
<dbReference type="GO" id="GO:0016787">
    <property type="term" value="F:hydrolase activity"/>
    <property type="evidence" value="ECO:0007669"/>
    <property type="project" value="UniProtKB-KW"/>
</dbReference>
<evidence type="ECO:0000256" key="1">
    <source>
        <dbReference type="ARBA" id="ARBA00001946"/>
    </source>
</evidence>
<keyword evidence="13" id="KW-1185">Reference proteome</keyword>
<dbReference type="AlphaFoldDB" id="A0A913WSK0"/>
<dbReference type="Pfam" id="PF01223">
    <property type="entry name" value="Endonuclease_NS"/>
    <property type="match status" value="1"/>
</dbReference>
<dbReference type="OMA" id="LFRCGER"/>
<keyword evidence="8" id="KW-0325">Glycoprotein</keyword>
<dbReference type="OrthoDB" id="415411at2759"/>
<protein>
    <submittedName>
        <fullName evidence="12">Uncharacterized protein</fullName>
    </submittedName>
</protein>
<evidence type="ECO:0000313" key="12">
    <source>
        <dbReference type="EnsemblMetazoa" id="XP_020893461.1"/>
    </source>
</evidence>
<dbReference type="SUPFAM" id="SSF54060">
    <property type="entry name" value="His-Me finger endonucleases"/>
    <property type="match status" value="1"/>
</dbReference>
<dbReference type="PANTHER" id="PTHR10151:SF114">
    <property type="entry name" value="ECTONUCLEOTIDE PYROPHOSPHATASE_PHOSPHODIESTERASE C27A7.3"/>
    <property type="match status" value="1"/>
</dbReference>
<dbReference type="CDD" id="cd16018">
    <property type="entry name" value="Enpp"/>
    <property type="match status" value="1"/>
</dbReference>
<dbReference type="InterPro" id="IPR001604">
    <property type="entry name" value="Endo_G_ENPP1-like_dom"/>
</dbReference>
<evidence type="ECO:0000256" key="6">
    <source>
        <dbReference type="ARBA" id="ARBA00022801"/>
    </source>
</evidence>
<dbReference type="PROSITE" id="PS01070">
    <property type="entry name" value="NUCLEASE_NON_SPEC"/>
    <property type="match status" value="1"/>
</dbReference>
<dbReference type="EnsemblMetazoa" id="XM_021037802.2">
    <property type="protein sequence ID" value="XP_020893461.1"/>
    <property type="gene ID" value="LOC110232586"/>
</dbReference>
<dbReference type="Gene3D" id="3.40.570.10">
    <property type="entry name" value="Extracellular Endonuclease, subunit A"/>
    <property type="match status" value="1"/>
</dbReference>
<evidence type="ECO:0000259" key="11">
    <source>
        <dbReference type="SMART" id="SM00892"/>
    </source>
</evidence>
<evidence type="ECO:0000259" key="10">
    <source>
        <dbReference type="SMART" id="SM00477"/>
    </source>
</evidence>
<keyword evidence="5" id="KW-0255">Endonuclease</keyword>
<evidence type="ECO:0000256" key="8">
    <source>
        <dbReference type="ARBA" id="ARBA00023180"/>
    </source>
</evidence>
<keyword evidence="9" id="KW-1133">Transmembrane helix</keyword>
<evidence type="ECO:0000256" key="4">
    <source>
        <dbReference type="ARBA" id="ARBA00022723"/>
    </source>
</evidence>
<dbReference type="GO" id="GO:0003676">
    <property type="term" value="F:nucleic acid binding"/>
    <property type="evidence" value="ECO:0007669"/>
    <property type="project" value="InterPro"/>
</dbReference>
<dbReference type="Gene3D" id="3.40.720.10">
    <property type="entry name" value="Alkaline Phosphatase, subunit A"/>
    <property type="match status" value="1"/>
</dbReference>
<dbReference type="Gene3D" id="3.30.1360.180">
    <property type="match status" value="1"/>
</dbReference>
<dbReference type="InterPro" id="IPR002591">
    <property type="entry name" value="Phosphodiest/P_Trfase"/>
</dbReference>
<keyword evidence="9" id="KW-0812">Transmembrane</keyword>
<keyword evidence="9" id="KW-0472">Membrane</keyword>